<accession>A0A6F8ZEZ2</accession>
<sequence>MDRLSAEDAWRGILLFGYNTATYKVALARCLVDYAQAGLTRVSREQLAHDFFRLYRERARNGRPQILQSGRLTVMERVVQAYQAGRLDEDAAVDRIRRKAFLDVIPRFHTVGHHPLNTRFYEADDDRLVLTDELPRLLERIPVPDLHAALEGRWSLLEGAFTVHHHHFRLENDIRAFYLRQGHERTSLTHLRPVLHSYQEGRCFYCGEELGTDPGEVDHVIPRSVLQHDQVWNLVLAHSLCNGQKNDLLPGRGFLEKLRLRNEHLIASNHPLKNAIVAKLGGTPRQRRQALDRYYRDAEAVMPLTWERARGYDPATDPLLRRMNQFLGMVNHDGL</sequence>
<keyword evidence="3" id="KW-1185">Reference proteome</keyword>
<dbReference type="AlphaFoldDB" id="A0A6F8ZEZ2"/>
<dbReference type="Pfam" id="PF13395">
    <property type="entry name" value="HNH_4"/>
    <property type="match status" value="1"/>
</dbReference>
<name>A0A6F8ZEZ2_9FIRM</name>
<dbReference type="Gene3D" id="1.10.30.50">
    <property type="match status" value="1"/>
</dbReference>
<evidence type="ECO:0000313" key="3">
    <source>
        <dbReference type="Proteomes" id="UP000503399"/>
    </source>
</evidence>
<dbReference type="SMART" id="SM00507">
    <property type="entry name" value="HNHc"/>
    <property type="match status" value="1"/>
</dbReference>
<dbReference type="EMBL" id="LR778114">
    <property type="protein sequence ID" value="CAB1128315.1"/>
    <property type="molecule type" value="Genomic_DNA"/>
</dbReference>
<protein>
    <submittedName>
        <fullName evidence="2">HNHc domain-containing protein</fullName>
    </submittedName>
</protein>
<dbReference type="Proteomes" id="UP000503399">
    <property type="component" value="Chromosome"/>
</dbReference>
<evidence type="ECO:0000259" key="1">
    <source>
        <dbReference type="SMART" id="SM00507"/>
    </source>
</evidence>
<gene>
    <name evidence="2" type="ORF">R50_0809</name>
</gene>
<feature type="domain" description="HNH nuclease" evidence="1">
    <location>
        <begin position="190"/>
        <end position="243"/>
    </location>
</feature>
<reference evidence="2 3" key="1">
    <citation type="submission" date="2020-02" db="EMBL/GenBank/DDBJ databases">
        <authorList>
            <person name="Hogendoorn C."/>
        </authorList>
    </citation>
    <scope>NUCLEOTIDE SEQUENCE [LARGE SCALE GENOMIC DNA]</scope>
    <source>
        <strain evidence="2">R501</strain>
    </source>
</reference>
<dbReference type="CDD" id="cd00085">
    <property type="entry name" value="HNHc"/>
    <property type="match status" value="1"/>
</dbReference>
<dbReference type="InterPro" id="IPR003615">
    <property type="entry name" value="HNH_nuc"/>
</dbReference>
<evidence type="ECO:0000313" key="2">
    <source>
        <dbReference type="EMBL" id="CAB1128315.1"/>
    </source>
</evidence>
<proteinExistence type="predicted"/>
<dbReference type="KEGG" id="hfv:R50_0809"/>
<organism evidence="2 3">
    <name type="scientific">Candidatus Hydrogenisulfobacillus filiaventi</name>
    <dbReference type="NCBI Taxonomy" id="2707344"/>
    <lineage>
        <taxon>Bacteria</taxon>
        <taxon>Bacillati</taxon>
        <taxon>Bacillota</taxon>
        <taxon>Clostridia</taxon>
        <taxon>Eubacteriales</taxon>
        <taxon>Clostridiales Family XVII. Incertae Sedis</taxon>
        <taxon>Candidatus Hydrogenisulfobacillus</taxon>
    </lineage>
</organism>